<dbReference type="Pfam" id="PF02944">
    <property type="entry name" value="BESS"/>
    <property type="match status" value="1"/>
</dbReference>
<feature type="domain" description="BESS" evidence="3">
    <location>
        <begin position="201"/>
        <end position="240"/>
    </location>
</feature>
<keyword evidence="1" id="KW-0539">Nucleus</keyword>
<evidence type="ECO:0000259" key="3">
    <source>
        <dbReference type="PROSITE" id="PS51031"/>
    </source>
</evidence>
<dbReference type="AlphaFoldDB" id="A0A8S1ANR1"/>
<sequence length="260" mass="30458">MSDSDTNTSLPSASKFSKKMIPTRDLIEMVRVRRCLWDRKFLEYRDKAAKDRAWDEIYKKFEPNFDSFNQAKKSFIGNTITSKWHNARDSYVKSRKGGSRNKPYLYSEELSFLEETLNVKKNNKSYNSVEEVDEAENEESQNWINEVFVDIDESATENENTAKRRKIEYDVITSQSPKETPKEDCDDNIVSVLVNLIQKEEDEDRAFFKSITPSVKTLSESSKFEFRIQVMKLINSLKMRDAKMIKLKRERTSTVESDSD</sequence>
<reference evidence="4 5" key="1">
    <citation type="submission" date="2020-04" db="EMBL/GenBank/DDBJ databases">
        <authorList>
            <person name="Wallbank WR R."/>
            <person name="Pardo Diaz C."/>
            <person name="Kozak K."/>
            <person name="Martin S."/>
            <person name="Jiggins C."/>
            <person name="Moest M."/>
            <person name="Warren A I."/>
            <person name="Byers J.R.P. K."/>
            <person name="Montejo-Kovacevich G."/>
            <person name="Yen C E."/>
        </authorList>
    </citation>
    <scope>NUCLEOTIDE SEQUENCE [LARGE SCALE GENOMIC DNA]</scope>
</reference>
<dbReference type="GO" id="GO:0005667">
    <property type="term" value="C:transcription regulator complex"/>
    <property type="evidence" value="ECO:0007669"/>
    <property type="project" value="TreeGrafter"/>
</dbReference>
<accession>A0A8S1ANR1</accession>
<keyword evidence="5" id="KW-1185">Reference proteome</keyword>
<proteinExistence type="predicted"/>
<name>A0A8S1ANR1_ARCPL</name>
<dbReference type="GO" id="GO:0003677">
    <property type="term" value="F:DNA binding"/>
    <property type="evidence" value="ECO:0007669"/>
    <property type="project" value="InterPro"/>
</dbReference>
<dbReference type="OrthoDB" id="7442800at2759"/>
<dbReference type="SMART" id="SM00595">
    <property type="entry name" value="MADF"/>
    <property type="match status" value="1"/>
</dbReference>
<dbReference type="EMBL" id="CADEBC010000528">
    <property type="protein sequence ID" value="CAB3246736.1"/>
    <property type="molecule type" value="Genomic_DNA"/>
</dbReference>
<dbReference type="InterPro" id="IPR004210">
    <property type="entry name" value="BESS_motif"/>
</dbReference>
<evidence type="ECO:0000313" key="4">
    <source>
        <dbReference type="EMBL" id="CAB3246736.1"/>
    </source>
</evidence>
<dbReference type="InterPro" id="IPR039353">
    <property type="entry name" value="TF_Adf1"/>
</dbReference>
<feature type="domain" description="MADF" evidence="2">
    <location>
        <begin position="25"/>
        <end position="118"/>
    </location>
</feature>
<evidence type="ECO:0000313" key="5">
    <source>
        <dbReference type="Proteomes" id="UP000494106"/>
    </source>
</evidence>
<dbReference type="Proteomes" id="UP000494106">
    <property type="component" value="Unassembled WGS sequence"/>
</dbReference>
<evidence type="ECO:0000259" key="2">
    <source>
        <dbReference type="PROSITE" id="PS51029"/>
    </source>
</evidence>
<comment type="subcellular location">
    <subcellularLocation>
        <location evidence="1">Nucleus</location>
    </subcellularLocation>
</comment>
<protein>
    <recommendedName>
        <fullName evidence="6">MADF domain-containing protein</fullName>
    </recommendedName>
</protein>
<dbReference type="GO" id="GO:0006357">
    <property type="term" value="P:regulation of transcription by RNA polymerase II"/>
    <property type="evidence" value="ECO:0007669"/>
    <property type="project" value="TreeGrafter"/>
</dbReference>
<dbReference type="PROSITE" id="PS51029">
    <property type="entry name" value="MADF"/>
    <property type="match status" value="1"/>
</dbReference>
<gene>
    <name evidence="4" type="ORF">APLA_LOCUS11006</name>
</gene>
<dbReference type="InterPro" id="IPR006578">
    <property type="entry name" value="MADF-dom"/>
</dbReference>
<dbReference type="PROSITE" id="PS51031">
    <property type="entry name" value="BESS"/>
    <property type="match status" value="1"/>
</dbReference>
<dbReference type="GO" id="GO:0005634">
    <property type="term" value="C:nucleus"/>
    <property type="evidence" value="ECO:0007669"/>
    <property type="project" value="UniProtKB-SubCell"/>
</dbReference>
<dbReference type="Pfam" id="PF10545">
    <property type="entry name" value="MADF_DNA_bdg"/>
    <property type="match status" value="1"/>
</dbReference>
<organism evidence="4 5">
    <name type="scientific">Arctia plantaginis</name>
    <name type="common">Wood tiger moth</name>
    <name type="synonym">Phalaena plantaginis</name>
    <dbReference type="NCBI Taxonomy" id="874455"/>
    <lineage>
        <taxon>Eukaryota</taxon>
        <taxon>Metazoa</taxon>
        <taxon>Ecdysozoa</taxon>
        <taxon>Arthropoda</taxon>
        <taxon>Hexapoda</taxon>
        <taxon>Insecta</taxon>
        <taxon>Pterygota</taxon>
        <taxon>Neoptera</taxon>
        <taxon>Endopterygota</taxon>
        <taxon>Lepidoptera</taxon>
        <taxon>Glossata</taxon>
        <taxon>Ditrysia</taxon>
        <taxon>Noctuoidea</taxon>
        <taxon>Erebidae</taxon>
        <taxon>Arctiinae</taxon>
        <taxon>Arctia</taxon>
    </lineage>
</organism>
<evidence type="ECO:0008006" key="6">
    <source>
        <dbReference type="Google" id="ProtNLM"/>
    </source>
</evidence>
<dbReference type="PANTHER" id="PTHR12243">
    <property type="entry name" value="MADF DOMAIN TRANSCRIPTION FACTOR"/>
    <property type="match status" value="1"/>
</dbReference>
<dbReference type="PANTHER" id="PTHR12243:SF67">
    <property type="entry name" value="COREPRESSOR OF PANGOLIN, ISOFORM A-RELATED"/>
    <property type="match status" value="1"/>
</dbReference>
<evidence type="ECO:0000256" key="1">
    <source>
        <dbReference type="PROSITE-ProRule" id="PRU00371"/>
    </source>
</evidence>
<comment type="caution">
    <text evidence="4">The sequence shown here is derived from an EMBL/GenBank/DDBJ whole genome shotgun (WGS) entry which is preliminary data.</text>
</comment>